<dbReference type="GO" id="GO:0016020">
    <property type="term" value="C:membrane"/>
    <property type="evidence" value="ECO:0007669"/>
    <property type="project" value="UniProtKB-SubCell"/>
</dbReference>
<keyword evidence="1" id="KW-0472">Membrane</keyword>
<evidence type="ECO:0000313" key="3">
    <source>
        <dbReference type="Proteomes" id="UP000266673"/>
    </source>
</evidence>
<protein>
    <submittedName>
        <fullName evidence="2">Uncharacterized protein</fullName>
    </submittedName>
</protein>
<evidence type="ECO:0000256" key="1">
    <source>
        <dbReference type="SAM" id="Phobius"/>
    </source>
</evidence>
<dbReference type="OrthoDB" id="2352140at2759"/>
<gene>
    <name evidence="2" type="ORF">C2G38_909813</name>
</gene>
<feature type="transmembrane region" description="Helical" evidence="1">
    <location>
        <begin position="36"/>
        <end position="63"/>
    </location>
</feature>
<keyword evidence="3" id="KW-1185">Reference proteome</keyword>
<evidence type="ECO:0000313" key="2">
    <source>
        <dbReference type="EMBL" id="RIB23054.1"/>
    </source>
</evidence>
<accession>A0A397VKP5</accession>
<keyword evidence="1" id="KW-0812">Transmembrane</keyword>
<reference evidence="2 3" key="1">
    <citation type="submission" date="2018-06" db="EMBL/GenBank/DDBJ databases">
        <title>Comparative genomics reveals the genomic features of Rhizophagus irregularis, R. cerebriforme, R. diaphanum and Gigaspora rosea, and their symbiotic lifestyle signature.</title>
        <authorList>
            <person name="Morin E."/>
            <person name="San Clemente H."/>
            <person name="Chen E.C.H."/>
            <person name="De La Providencia I."/>
            <person name="Hainaut M."/>
            <person name="Kuo A."/>
            <person name="Kohler A."/>
            <person name="Murat C."/>
            <person name="Tang N."/>
            <person name="Roy S."/>
            <person name="Loubradou J."/>
            <person name="Henrissat B."/>
            <person name="Grigoriev I.V."/>
            <person name="Corradi N."/>
            <person name="Roux C."/>
            <person name="Martin F.M."/>
        </authorList>
    </citation>
    <scope>NUCLEOTIDE SEQUENCE [LARGE SCALE GENOMIC DNA]</scope>
    <source>
        <strain evidence="2 3">DAOM 194757</strain>
    </source>
</reference>
<comment type="caution">
    <text evidence="2">The sequence shown here is derived from an EMBL/GenBank/DDBJ whole genome shotgun (WGS) entry which is preliminary data.</text>
</comment>
<sequence>MGYFWQKILCMIWMIYLIFSAYVTSLWNYLDLGAIISAIVTSIIWLINGSVSIGAITFTTLLLELKFINYLRSISCFGIYLAMILNTADKVLAFILLIGLIILAFAHSLHLLLRSGIILPDSGINMFIQLGSAILAAYYMMITGDSTPVSSFVSNEDIIIMALIMFFFIFYINILDEPIYWNS</sequence>
<feature type="transmembrane region" description="Helical" evidence="1">
    <location>
        <begin position="12"/>
        <end position="30"/>
    </location>
</feature>
<feature type="transmembrane region" description="Helical" evidence="1">
    <location>
        <begin position="124"/>
        <end position="142"/>
    </location>
</feature>
<proteinExistence type="predicted"/>
<dbReference type="EMBL" id="QKWP01000280">
    <property type="protein sequence ID" value="RIB23054.1"/>
    <property type="molecule type" value="Genomic_DNA"/>
</dbReference>
<feature type="transmembrane region" description="Helical" evidence="1">
    <location>
        <begin position="158"/>
        <end position="175"/>
    </location>
</feature>
<dbReference type="GO" id="GO:0005216">
    <property type="term" value="F:monoatomic ion channel activity"/>
    <property type="evidence" value="ECO:0007669"/>
    <property type="project" value="InterPro"/>
</dbReference>
<keyword evidence="1" id="KW-1133">Transmembrane helix</keyword>
<feature type="transmembrane region" description="Helical" evidence="1">
    <location>
        <begin position="70"/>
        <end position="85"/>
    </location>
</feature>
<feature type="transmembrane region" description="Helical" evidence="1">
    <location>
        <begin position="91"/>
        <end position="112"/>
    </location>
</feature>
<organism evidence="2 3">
    <name type="scientific">Gigaspora rosea</name>
    <dbReference type="NCBI Taxonomy" id="44941"/>
    <lineage>
        <taxon>Eukaryota</taxon>
        <taxon>Fungi</taxon>
        <taxon>Fungi incertae sedis</taxon>
        <taxon>Mucoromycota</taxon>
        <taxon>Glomeromycotina</taxon>
        <taxon>Glomeromycetes</taxon>
        <taxon>Diversisporales</taxon>
        <taxon>Gigasporaceae</taxon>
        <taxon>Gigaspora</taxon>
    </lineage>
</organism>
<dbReference type="Proteomes" id="UP000266673">
    <property type="component" value="Unassembled WGS sequence"/>
</dbReference>
<name>A0A397VKP5_9GLOM</name>
<dbReference type="AlphaFoldDB" id="A0A397VKP5"/>